<dbReference type="SUPFAM" id="SSF56935">
    <property type="entry name" value="Porins"/>
    <property type="match status" value="1"/>
</dbReference>
<dbReference type="Proteomes" id="UP000264702">
    <property type="component" value="Unassembled WGS sequence"/>
</dbReference>
<dbReference type="Pfam" id="PF13620">
    <property type="entry name" value="CarboxypepD_reg"/>
    <property type="match status" value="1"/>
</dbReference>
<dbReference type="GO" id="GO:0009279">
    <property type="term" value="C:cell outer membrane"/>
    <property type="evidence" value="ECO:0007669"/>
    <property type="project" value="UniProtKB-SubCell"/>
</dbReference>
<organism evidence="8 9">
    <name type="scientific">Paracidobacterium acidisoli</name>
    <dbReference type="NCBI Taxonomy" id="2303751"/>
    <lineage>
        <taxon>Bacteria</taxon>
        <taxon>Pseudomonadati</taxon>
        <taxon>Acidobacteriota</taxon>
        <taxon>Terriglobia</taxon>
        <taxon>Terriglobales</taxon>
        <taxon>Acidobacteriaceae</taxon>
        <taxon>Paracidobacterium</taxon>
    </lineage>
</organism>
<keyword evidence="3" id="KW-1134">Transmembrane beta strand</keyword>
<dbReference type="InterPro" id="IPR039426">
    <property type="entry name" value="TonB-dep_rcpt-like"/>
</dbReference>
<evidence type="ECO:0000313" key="9">
    <source>
        <dbReference type="Proteomes" id="UP000264702"/>
    </source>
</evidence>
<dbReference type="InterPro" id="IPR036942">
    <property type="entry name" value="Beta-barrel_TonB_sf"/>
</dbReference>
<gene>
    <name evidence="8" type="ORF">D0Y96_03545</name>
</gene>
<keyword evidence="4" id="KW-0812">Transmembrane</keyword>
<dbReference type="AlphaFoldDB" id="A0A372IV10"/>
<evidence type="ECO:0000259" key="7">
    <source>
        <dbReference type="Pfam" id="PF25183"/>
    </source>
</evidence>
<evidence type="ECO:0000256" key="2">
    <source>
        <dbReference type="ARBA" id="ARBA00022448"/>
    </source>
</evidence>
<keyword evidence="6" id="KW-0998">Cell outer membrane</keyword>
<proteinExistence type="predicted"/>
<evidence type="ECO:0000256" key="3">
    <source>
        <dbReference type="ARBA" id="ARBA00022452"/>
    </source>
</evidence>
<keyword evidence="5" id="KW-0472">Membrane</keyword>
<dbReference type="InterPro" id="IPR057601">
    <property type="entry name" value="Oar-like_b-barrel"/>
</dbReference>
<dbReference type="Gene3D" id="2.40.170.20">
    <property type="entry name" value="TonB-dependent receptor, beta-barrel domain"/>
    <property type="match status" value="1"/>
</dbReference>
<keyword evidence="9" id="KW-1185">Reference proteome</keyword>
<reference evidence="8 9" key="1">
    <citation type="submission" date="2018-08" db="EMBL/GenBank/DDBJ databases">
        <title>Acidipila sp. 4G-K13, an acidobacterium isolated from forest soil.</title>
        <authorList>
            <person name="Gao Z.-H."/>
            <person name="Qiu L.-H."/>
        </authorList>
    </citation>
    <scope>NUCLEOTIDE SEQUENCE [LARGE SCALE GENOMIC DNA]</scope>
    <source>
        <strain evidence="8 9">4G-K13</strain>
    </source>
</reference>
<name>A0A372IV10_9BACT</name>
<dbReference type="GO" id="GO:0044718">
    <property type="term" value="P:siderophore transmembrane transport"/>
    <property type="evidence" value="ECO:0007669"/>
    <property type="project" value="TreeGrafter"/>
</dbReference>
<dbReference type="PANTHER" id="PTHR30069">
    <property type="entry name" value="TONB-DEPENDENT OUTER MEMBRANE RECEPTOR"/>
    <property type="match status" value="1"/>
</dbReference>
<accession>A0A372IV10</accession>
<keyword evidence="2" id="KW-0813">Transport</keyword>
<evidence type="ECO:0000256" key="5">
    <source>
        <dbReference type="ARBA" id="ARBA00023136"/>
    </source>
</evidence>
<comment type="caution">
    <text evidence="8">The sequence shown here is derived from an EMBL/GenBank/DDBJ whole genome shotgun (WGS) entry which is preliminary data.</text>
</comment>
<comment type="subcellular location">
    <subcellularLocation>
        <location evidence="1">Cell outer membrane</location>
        <topology evidence="1">Multi-pass membrane protein</topology>
    </subcellularLocation>
</comment>
<dbReference type="Pfam" id="PF25183">
    <property type="entry name" value="OMP_b-brl_4"/>
    <property type="match status" value="1"/>
</dbReference>
<evidence type="ECO:0000256" key="6">
    <source>
        <dbReference type="ARBA" id="ARBA00023237"/>
    </source>
</evidence>
<dbReference type="SUPFAM" id="SSF49464">
    <property type="entry name" value="Carboxypeptidase regulatory domain-like"/>
    <property type="match status" value="1"/>
</dbReference>
<sequence>MLALISPVFAQSINEGVLRGNVSDSAGALIPRARLTLTDVATNVAHNAVSDAKGGYSFRALPPATYKMLIEADGFGPVEQDNITLTVNQQATLNVTLRPATVTESVTVSTVPVLLDSEDATLGTDVGSKYLVQIPLVGRDSFGLTFLAGGVTETTGSGVADSYPAGTNFVSNGQRNATAEIRLDGNLTSAPEQGEGGTSNVYYQPSVEALQEFKVENNSFSAEYGNNGGTIVNTVMKSGTNTLHGSAWWYGQRSVFDARDFFNSGPVPDHQHDQYGFSLGGPVRKDRTFFFVDMEITRDRSPVNITATVPTAAERTGDFSNTMSYDVNGNLVQNQIFDPFFTQPDGSRPAYANNTIPQGEIDPVGQQILNYYPKADLPGDPGIGTNNYRNVILSGGNNIQFDAKLDQNFSSRSRINARYSYLHNNGSTPSLFFDDIFNDGDFYTTDVYNDGLEYTFTPTPNTLWVSHFGIDRVASPSFSKTPDPTSFGFPSSLDQNGISRMPAILPNSNGDYSRFTPLFSQCCVDTKFAHTLLNYSSSFTWTPGKHSIKFGGEQRLFYNNFFQPNYPTGYFSFDPLVTAGTPYDTDNGTQGNSFANILIGYGDTGGINVSRAVADLSRETAFYVQDDWKITEKLTLNLGLRYEWSTPYTERHNLEQFSDFTAQSGMSVPTLGPILGSTVFASNSQRNIPVDRNNIAPRFGFAYAVSEKTVVRGGAGIYYGMNVATNYQYPGPAFSSSPSVFFTKNNYVTRYATLENPFPAGIEDPQGTKYGKLAEWGLGNGNNLDYEKARNAEIYQWNLGVQQAFPGKIVIGIDYSASRSTHLPWGGYSSTSNRNFIASSVRRQYTSDELANLVTNPFQPYFSGTSAIFNEPESRYGDDQIPQINLLRPYPQFDGSFQGLPKLAAQTWYNSLQVRFQKRAGSYLSFEGNYTWSKAEDNSSTGFNAFVGNLDSGNPQELDNLKAEWSVSANDATNRLAGAVVTQLPVGRGRLIGSNMSRWLDTIAGGWQGSTLFTYQTGQPMPISMSSPRIADGNQRPDVVCSQVLTGISVHRAAFTDQPYLNQNCFADPGDQQPGNAPRYFSNIRADSIHNFDVSFMKSISLPRESNLEIHADFFNFTNTPRFAFPAYDYEDSAFGIVSSTAAGYTPRHTQFGVRYQF</sequence>
<evidence type="ECO:0000256" key="1">
    <source>
        <dbReference type="ARBA" id="ARBA00004571"/>
    </source>
</evidence>
<evidence type="ECO:0000313" key="8">
    <source>
        <dbReference type="EMBL" id="RFU18748.1"/>
    </source>
</evidence>
<feature type="domain" description="TonB-dependent transporter Oar-like beta-barrel" evidence="7">
    <location>
        <begin position="235"/>
        <end position="1151"/>
    </location>
</feature>
<dbReference type="OrthoDB" id="97893at2"/>
<dbReference type="GO" id="GO:0015344">
    <property type="term" value="F:siderophore uptake transmembrane transporter activity"/>
    <property type="evidence" value="ECO:0007669"/>
    <property type="project" value="TreeGrafter"/>
</dbReference>
<dbReference type="InterPro" id="IPR008969">
    <property type="entry name" value="CarboxyPept-like_regulatory"/>
</dbReference>
<evidence type="ECO:0000256" key="4">
    <source>
        <dbReference type="ARBA" id="ARBA00022692"/>
    </source>
</evidence>
<dbReference type="Gene3D" id="2.60.40.1120">
    <property type="entry name" value="Carboxypeptidase-like, regulatory domain"/>
    <property type="match status" value="1"/>
</dbReference>
<dbReference type="PANTHER" id="PTHR30069:SF46">
    <property type="entry name" value="OAR PROTEIN"/>
    <property type="match status" value="1"/>
</dbReference>
<protein>
    <recommendedName>
        <fullName evidence="7">TonB-dependent transporter Oar-like beta-barrel domain-containing protein</fullName>
    </recommendedName>
</protein>
<dbReference type="EMBL" id="QVQT01000001">
    <property type="protein sequence ID" value="RFU18748.1"/>
    <property type="molecule type" value="Genomic_DNA"/>
</dbReference>